<dbReference type="AGR" id="WB:WBGene00021978"/>
<dbReference type="OMA" id="FEENCGE"/>
<dbReference type="EMBL" id="BX284605">
    <property type="protein sequence ID" value="CCD63023.1"/>
    <property type="molecule type" value="Genomic_DNA"/>
</dbReference>
<dbReference type="PhylomeDB" id="Q966A5"/>
<dbReference type="CDD" id="cd20335">
    <property type="entry name" value="BRcat_RBR"/>
    <property type="match status" value="1"/>
</dbReference>
<dbReference type="RefSeq" id="NP_504361.1">
    <property type="nucleotide sequence ID" value="NM_071960.3"/>
</dbReference>
<keyword evidence="9" id="KW-1267">Proteomics identification</keyword>
<dbReference type="Bgee" id="WBGene00021978">
    <property type="expression patterns" value="Expressed in pharyngeal muscle cell (C elegans) and 1 other cell type or tissue"/>
</dbReference>
<dbReference type="HOGENOM" id="CLU_015568_0_0_1"/>
<dbReference type="AlphaFoldDB" id="Q966A5"/>
<evidence type="ECO:0000259" key="5">
    <source>
        <dbReference type="Pfam" id="PF01485"/>
    </source>
</evidence>
<dbReference type="SUPFAM" id="SSF57850">
    <property type="entry name" value="RING/U-box"/>
    <property type="match status" value="1"/>
</dbReference>
<proteinExistence type="evidence at protein level"/>
<evidence type="ECO:0000256" key="2">
    <source>
        <dbReference type="ARBA" id="ARBA00022771"/>
    </source>
</evidence>
<dbReference type="KEGG" id="cel:CELE_Y58A7A.4"/>
<dbReference type="UCSC" id="Y58A7A.4">
    <property type="organism name" value="c. elegans"/>
</dbReference>
<evidence type="ECO:0000313" key="6">
    <source>
        <dbReference type="EMBL" id="CCD63023.1"/>
    </source>
</evidence>
<protein>
    <submittedName>
        <fullName evidence="6">IBR domain-containing protein</fullName>
    </submittedName>
</protein>
<dbReference type="GeneID" id="3565089"/>
<dbReference type="GO" id="GO:0008270">
    <property type="term" value="F:zinc ion binding"/>
    <property type="evidence" value="ECO:0007669"/>
    <property type="project" value="UniProtKB-KW"/>
</dbReference>
<dbReference type="PANTHER" id="PTHR31063">
    <property type="entry name" value="PROTEIN CBG08668"/>
    <property type="match status" value="1"/>
</dbReference>
<dbReference type="OrthoDB" id="5787359at2759"/>
<dbReference type="STRING" id="6239.Y58A7A.4.1"/>
<dbReference type="Pfam" id="PF01485">
    <property type="entry name" value="IBR"/>
    <property type="match status" value="1"/>
</dbReference>
<name>Q966A5_CAEEL</name>
<evidence type="ECO:0000256" key="1">
    <source>
        <dbReference type="ARBA" id="ARBA00022723"/>
    </source>
</evidence>
<dbReference type="PeptideAtlas" id="Q966A5"/>
<dbReference type="CTD" id="3565089"/>
<evidence type="ECO:0000313" key="8">
    <source>
        <dbReference type="WormBase" id="Y58A7A.4"/>
    </source>
</evidence>
<dbReference type="PANTHER" id="PTHR31063:SF1">
    <property type="entry name" value="IBR DOMAIN-CONTAINING PROTEIN"/>
    <property type="match status" value="1"/>
</dbReference>
<evidence type="ECO:0000313" key="7">
    <source>
        <dbReference type="Proteomes" id="UP000001940"/>
    </source>
</evidence>
<dbReference type="Proteomes" id="UP000001940">
    <property type="component" value="Chromosome V"/>
</dbReference>
<keyword evidence="1" id="KW-0479">Metal-binding</keyword>
<keyword evidence="7" id="KW-1185">Reference proteome</keyword>
<keyword evidence="4" id="KW-0862">Zinc</keyword>
<accession>Q966A5</accession>
<dbReference type="eggNOG" id="ENOG502TMH8">
    <property type="taxonomic scope" value="Eukaryota"/>
</dbReference>
<evidence type="ECO:0007829" key="9">
    <source>
        <dbReference type="PeptideAtlas" id="Q966A5"/>
    </source>
</evidence>
<dbReference type="FunCoup" id="Q966A5">
    <property type="interactions" value="257"/>
</dbReference>
<dbReference type="InParanoid" id="Q966A5"/>
<dbReference type="InterPro" id="IPR002867">
    <property type="entry name" value="IBR_dom"/>
</dbReference>
<gene>
    <name evidence="6" type="ORF">CELE_Y58A7A.4</name>
    <name evidence="6 8" type="ORF">Y58A7A.4</name>
</gene>
<organism evidence="6 7">
    <name type="scientific">Caenorhabditis elegans</name>
    <dbReference type="NCBI Taxonomy" id="6239"/>
    <lineage>
        <taxon>Eukaryota</taxon>
        <taxon>Metazoa</taxon>
        <taxon>Ecdysozoa</taxon>
        <taxon>Nematoda</taxon>
        <taxon>Chromadorea</taxon>
        <taxon>Rhabditida</taxon>
        <taxon>Rhabditina</taxon>
        <taxon>Rhabditomorpha</taxon>
        <taxon>Rhabditoidea</taxon>
        <taxon>Rhabditidae</taxon>
        <taxon>Peloderinae</taxon>
        <taxon>Caenorhabditis</taxon>
    </lineage>
</organism>
<dbReference type="PaxDb" id="6239-Y58A7A.4"/>
<feature type="domain" description="IBR" evidence="5">
    <location>
        <begin position="620"/>
        <end position="670"/>
    </location>
</feature>
<reference evidence="6 7" key="1">
    <citation type="journal article" date="1998" name="Science">
        <title>Genome sequence of the nematode C. elegans: a platform for investigating biology.</title>
        <authorList>
            <consortium name="The C. elegans sequencing consortium"/>
            <person name="Sulson J.E."/>
            <person name="Waterston R."/>
        </authorList>
    </citation>
    <scope>NUCLEOTIDE SEQUENCE [LARGE SCALE GENOMIC DNA]</scope>
    <source>
        <strain evidence="6 7">Bristol N2</strain>
    </source>
</reference>
<dbReference type="WormBase" id="Y58A7A.4">
    <property type="protein sequence ID" value="CE26197"/>
    <property type="gene ID" value="WBGene00021978"/>
</dbReference>
<sequence length="904" mass="104613">MSLSLQKPQSCAEQEKLEEMSNYAESYESDYEVDQQELHYYNLFEKPRGERRWLGKHHHGGKERLHNAVKDRTFIEKNIRAAEPLSKKAINRIDASTNDNLKLNVVYSVNKKNRWQDAKTTFLLAGAPENVNAEVVEKNGLAQFGFIYPEKSTFAVHSRVLNKENKQGEFEIRSAITSSARGQDYSNFLPNTREFSKKANAKVMTLRSEEVDEDSKRQPTVSYNIYKTHRSQDVVGKEMFKAKVVSKSRRHRQNKKVDMENYDDLDEEFEDDEDEVVDSHRPTGVFDLAAFKVRTQSKQAHPKNRKDSELSYDMVDYDELETGSEYSQQFNVQEYLNQEGYTFIQADVTFVKLTEPFEDQINQLRLEGDLRVKDLQKNQYLIDISKRCQPNGTTQDGETTAVIVLTHLKHKTYNMIFNSTIGADPIRRNGENLRKIVSSAPTVLEVITKISGDVAEDKQLISRIKTSEKFYGRPSTSVDWNDLSLQRATCPNQYDNATWANSEELSVVGGKLEWDDLVAMVKKENNLVTCYSSDDFCGFCNRKKKSFELFLIKSSSETKIKCTECLRNEFYREFIARRLPIDLQTETADEMEYLPIFIPLTLLNLYIRTVAETIYKDLGATGDFEKCPSCKSTIFFEEPGNENKTQNRSCPCGYSWCRDCKGVPHWPMNCENYAEWEKKWLVRYTMINAQGTGTETLLQITCSCKTFYSVKLPNKFASCPGCKININTETMNCVYYPYYYPYPARYREQQRSYDQSLKYADNGPYCPVATVYTDIRLIPAIKDSVMRICARTRDLRLDIKLRNRFLKAEQLLIKNGILKTEILENLLGTALYLVENVTAWMHMTNRKDKSLKDLLEEIMVHREKLLELLELESHDALRNSVQQLRKAIDSVVASVDDKIEQLIN</sequence>
<keyword evidence="2" id="KW-0863">Zinc-finger</keyword>
<evidence type="ECO:0000256" key="4">
    <source>
        <dbReference type="ARBA" id="ARBA00022833"/>
    </source>
</evidence>
<keyword evidence="3" id="KW-0833">Ubl conjugation pathway</keyword>
<evidence type="ECO:0000256" key="3">
    <source>
        <dbReference type="ARBA" id="ARBA00022786"/>
    </source>
</evidence>